<reference evidence="4 5" key="1">
    <citation type="submission" date="2018-07" db="EMBL/GenBank/DDBJ databases">
        <title>The complete nuclear genome of the prasinophyte Chloropicon primus (CCMP1205).</title>
        <authorList>
            <person name="Pombert J.-F."/>
            <person name="Otis C."/>
            <person name="Turmel M."/>
            <person name="Lemieux C."/>
        </authorList>
    </citation>
    <scope>NUCLEOTIDE SEQUENCE [LARGE SCALE GENOMIC DNA]</scope>
    <source>
        <strain evidence="4 5">CCMP1205</strain>
    </source>
</reference>
<dbReference type="SMART" id="SM00355">
    <property type="entry name" value="ZnF_C2H2"/>
    <property type="match status" value="2"/>
</dbReference>
<dbReference type="AlphaFoldDB" id="A0A5B8MGV1"/>
<feature type="domain" description="C2H2-type" evidence="3">
    <location>
        <begin position="173"/>
        <end position="195"/>
    </location>
</feature>
<feature type="region of interest" description="Disordered" evidence="2">
    <location>
        <begin position="42"/>
        <end position="166"/>
    </location>
</feature>
<proteinExistence type="predicted"/>
<feature type="compositionally biased region" description="Basic residues" evidence="2">
    <location>
        <begin position="350"/>
        <end position="372"/>
    </location>
</feature>
<keyword evidence="1" id="KW-0863">Zinc-finger</keyword>
<evidence type="ECO:0000313" key="5">
    <source>
        <dbReference type="Proteomes" id="UP000316726"/>
    </source>
</evidence>
<feature type="compositionally biased region" description="Polar residues" evidence="2">
    <location>
        <begin position="130"/>
        <end position="141"/>
    </location>
</feature>
<evidence type="ECO:0000313" key="4">
    <source>
        <dbReference type="EMBL" id="QDZ19627.1"/>
    </source>
</evidence>
<dbReference type="GO" id="GO:0005634">
    <property type="term" value="C:nucleus"/>
    <property type="evidence" value="ECO:0007669"/>
    <property type="project" value="TreeGrafter"/>
</dbReference>
<dbReference type="InterPro" id="IPR039136">
    <property type="entry name" value="NUFIP1-like"/>
</dbReference>
<evidence type="ECO:0000256" key="2">
    <source>
        <dbReference type="SAM" id="MobiDB-lite"/>
    </source>
</evidence>
<sequence>MYGKGGSGGNRGGPGGGGGYPAGAPPDQYYQQYYQQYGNYAYEGQQGVGPSGHHAGNGGQVGPAPTSSYYQNSWQYGSPYPQHQHQQGVYGSPGQPHIPYPGQPHMQPQQWAPGPHPYSNWEYHPVAPQQYPQTNYRQSPKNSREKGKQEKAPSRPAAVTAAGGSGKKVQETLECKNCQKVFKQPSQLAAHLSMHQVCGHDGCTFSAIPKVLKEHREQVHFKSQNKSPSKKKVVCLESEEEIKAYLAERRANYPSGENVRKKRELENKRKAIGQLEPDSAKSKRMKRLKEVLQTQKNMGVAKIAGTDKIGKVLVSENSGADQVGKGGKEEVSLVPYSPSDSEDGEEAKQRGKGPPKAKKNQNRNQGRQHIKKKEVSLVSKLLSKSIRKEKSHILQCFRFLVKTKFKMAFS</sequence>
<evidence type="ECO:0000256" key="1">
    <source>
        <dbReference type="PROSITE-ProRule" id="PRU00042"/>
    </source>
</evidence>
<gene>
    <name evidence="4" type="ORF">A3770_03p21450</name>
</gene>
<feature type="region of interest" description="Disordered" evidence="2">
    <location>
        <begin position="318"/>
        <end position="372"/>
    </location>
</feature>
<accession>A0A5B8MGV1</accession>
<protein>
    <recommendedName>
        <fullName evidence="3">C2H2-type domain-containing protein</fullName>
    </recommendedName>
</protein>
<feature type="compositionally biased region" description="Polar residues" evidence="2">
    <location>
        <begin position="65"/>
        <end position="89"/>
    </location>
</feature>
<dbReference type="Proteomes" id="UP000316726">
    <property type="component" value="Chromosome 3"/>
</dbReference>
<dbReference type="STRING" id="1764295.A0A5B8MGV1"/>
<evidence type="ECO:0000259" key="3">
    <source>
        <dbReference type="PROSITE" id="PS50157"/>
    </source>
</evidence>
<dbReference type="PANTHER" id="PTHR13309">
    <property type="entry name" value="NUCLEAR FRAGILE X MENTAL RETARDATION PROTEIN INTERACTING PROTEIN 1"/>
    <property type="match status" value="1"/>
</dbReference>
<feature type="compositionally biased region" description="Basic and acidic residues" evidence="2">
    <location>
        <begin position="142"/>
        <end position="153"/>
    </location>
</feature>
<organism evidence="4 5">
    <name type="scientific">Chloropicon primus</name>
    <dbReference type="NCBI Taxonomy" id="1764295"/>
    <lineage>
        <taxon>Eukaryota</taxon>
        <taxon>Viridiplantae</taxon>
        <taxon>Chlorophyta</taxon>
        <taxon>Chloropicophyceae</taxon>
        <taxon>Chloropicales</taxon>
        <taxon>Chloropicaceae</taxon>
        <taxon>Chloropicon</taxon>
    </lineage>
</organism>
<name>A0A5B8MGV1_9CHLO</name>
<keyword evidence="1" id="KW-0479">Metal-binding</keyword>
<dbReference type="PANTHER" id="PTHR13309:SF0">
    <property type="entry name" value="FMR1-INTERACTING PROTEIN NUFIP1"/>
    <property type="match status" value="1"/>
</dbReference>
<dbReference type="PROSITE" id="PS50157">
    <property type="entry name" value="ZINC_FINGER_C2H2_2"/>
    <property type="match status" value="1"/>
</dbReference>
<dbReference type="Pfam" id="PF10453">
    <property type="entry name" value="NUFIP1"/>
    <property type="match status" value="1"/>
</dbReference>
<dbReference type="GO" id="GO:0003723">
    <property type="term" value="F:RNA binding"/>
    <property type="evidence" value="ECO:0007669"/>
    <property type="project" value="InterPro"/>
</dbReference>
<feature type="compositionally biased region" description="Gly residues" evidence="2">
    <location>
        <begin position="46"/>
        <end position="61"/>
    </location>
</feature>
<feature type="region of interest" description="Disordered" evidence="2">
    <location>
        <begin position="1"/>
        <end position="27"/>
    </location>
</feature>
<feature type="compositionally biased region" description="Gly residues" evidence="2">
    <location>
        <begin position="1"/>
        <end position="21"/>
    </location>
</feature>
<dbReference type="GO" id="GO:0000492">
    <property type="term" value="P:box C/D snoRNP assembly"/>
    <property type="evidence" value="ECO:0007669"/>
    <property type="project" value="TreeGrafter"/>
</dbReference>
<keyword evidence="5" id="KW-1185">Reference proteome</keyword>
<dbReference type="EMBL" id="CP031036">
    <property type="protein sequence ID" value="QDZ19627.1"/>
    <property type="molecule type" value="Genomic_DNA"/>
</dbReference>
<feature type="region of interest" description="Disordered" evidence="2">
    <location>
        <begin position="256"/>
        <end position="285"/>
    </location>
</feature>
<dbReference type="InterPro" id="IPR019496">
    <property type="entry name" value="NUFIP1_cons_dom"/>
</dbReference>
<dbReference type="InterPro" id="IPR013087">
    <property type="entry name" value="Znf_C2H2_type"/>
</dbReference>
<dbReference type="GO" id="GO:0008270">
    <property type="term" value="F:zinc ion binding"/>
    <property type="evidence" value="ECO:0007669"/>
    <property type="project" value="UniProtKB-KW"/>
</dbReference>
<keyword evidence="1" id="KW-0862">Zinc</keyword>
<dbReference type="Pfam" id="PF00096">
    <property type="entry name" value="zf-C2H2"/>
    <property type="match status" value="1"/>
</dbReference>
<dbReference type="PROSITE" id="PS00028">
    <property type="entry name" value="ZINC_FINGER_C2H2_1"/>
    <property type="match status" value="1"/>
</dbReference>
<dbReference type="OrthoDB" id="273070at2759"/>